<keyword evidence="2" id="KW-1185">Reference proteome</keyword>
<gene>
    <name evidence="1" type="ORF">PPENT_87.1.T0420009</name>
</gene>
<sequence>MPILFVKLVQIQQFQYLSLINSIIEFYFQNLLICSGLSIKDYCELKKMIENVFGIDHLVLISCTFASTKPDDEYILRPFARITNHILIVYQIKQKKDMWNQMLKCNYCSIKQLNNTMQNLKKLLETKLVYTIAINVIKKHTFQSSQIKLQWYKRK</sequence>
<dbReference type="Proteomes" id="UP000689195">
    <property type="component" value="Unassembled WGS sequence"/>
</dbReference>
<evidence type="ECO:0000313" key="2">
    <source>
        <dbReference type="Proteomes" id="UP000689195"/>
    </source>
</evidence>
<evidence type="ECO:0000313" key="1">
    <source>
        <dbReference type="EMBL" id="CAD8165034.1"/>
    </source>
</evidence>
<comment type="caution">
    <text evidence="1">The sequence shown here is derived from an EMBL/GenBank/DDBJ whole genome shotgun (WGS) entry which is preliminary data.</text>
</comment>
<accession>A0A8S1UKV9</accession>
<name>A0A8S1UKV9_9CILI</name>
<reference evidence="1" key="1">
    <citation type="submission" date="2021-01" db="EMBL/GenBank/DDBJ databases">
        <authorList>
            <consortium name="Genoscope - CEA"/>
            <person name="William W."/>
        </authorList>
    </citation>
    <scope>NUCLEOTIDE SEQUENCE</scope>
</reference>
<dbReference type="AlphaFoldDB" id="A0A8S1UKV9"/>
<proteinExistence type="predicted"/>
<protein>
    <submittedName>
        <fullName evidence="1">Uncharacterized protein</fullName>
    </submittedName>
</protein>
<organism evidence="1 2">
    <name type="scientific">Paramecium pentaurelia</name>
    <dbReference type="NCBI Taxonomy" id="43138"/>
    <lineage>
        <taxon>Eukaryota</taxon>
        <taxon>Sar</taxon>
        <taxon>Alveolata</taxon>
        <taxon>Ciliophora</taxon>
        <taxon>Intramacronucleata</taxon>
        <taxon>Oligohymenophorea</taxon>
        <taxon>Peniculida</taxon>
        <taxon>Parameciidae</taxon>
        <taxon>Paramecium</taxon>
    </lineage>
</organism>
<dbReference type="EMBL" id="CAJJDO010000042">
    <property type="protein sequence ID" value="CAD8165034.1"/>
    <property type="molecule type" value="Genomic_DNA"/>
</dbReference>